<name>A0ABQ9WHL7_SAGOE</name>
<feature type="compositionally biased region" description="Low complexity" evidence="1">
    <location>
        <begin position="679"/>
        <end position="694"/>
    </location>
</feature>
<protein>
    <recommendedName>
        <fullName evidence="4">Collagen alpha-1(I) chain-like</fullName>
    </recommendedName>
</protein>
<keyword evidence="3" id="KW-1185">Reference proteome</keyword>
<feature type="compositionally biased region" description="Basic and acidic residues" evidence="1">
    <location>
        <begin position="265"/>
        <end position="283"/>
    </location>
</feature>
<comment type="caution">
    <text evidence="2">The sequence shown here is derived from an EMBL/GenBank/DDBJ whole genome shotgun (WGS) entry which is preliminary data.</text>
</comment>
<feature type="compositionally biased region" description="Gly residues" evidence="1">
    <location>
        <begin position="437"/>
        <end position="452"/>
    </location>
</feature>
<evidence type="ECO:0000313" key="2">
    <source>
        <dbReference type="EMBL" id="KAK2120816.1"/>
    </source>
</evidence>
<gene>
    <name evidence="2" type="ORF">P7K49_002202</name>
</gene>
<feature type="compositionally biased region" description="Basic residues" evidence="1">
    <location>
        <begin position="634"/>
        <end position="643"/>
    </location>
</feature>
<feature type="compositionally biased region" description="Basic and acidic residues" evidence="1">
    <location>
        <begin position="568"/>
        <end position="577"/>
    </location>
</feature>
<evidence type="ECO:0000313" key="3">
    <source>
        <dbReference type="Proteomes" id="UP001266305"/>
    </source>
</evidence>
<feature type="compositionally biased region" description="Gly residues" evidence="1">
    <location>
        <begin position="409"/>
        <end position="428"/>
    </location>
</feature>
<feature type="compositionally biased region" description="Polar residues" evidence="1">
    <location>
        <begin position="310"/>
        <end position="319"/>
    </location>
</feature>
<organism evidence="2 3">
    <name type="scientific">Saguinus oedipus</name>
    <name type="common">Cotton-top tamarin</name>
    <name type="synonym">Oedipomidas oedipus</name>
    <dbReference type="NCBI Taxonomy" id="9490"/>
    <lineage>
        <taxon>Eukaryota</taxon>
        <taxon>Metazoa</taxon>
        <taxon>Chordata</taxon>
        <taxon>Craniata</taxon>
        <taxon>Vertebrata</taxon>
        <taxon>Euteleostomi</taxon>
        <taxon>Mammalia</taxon>
        <taxon>Eutheria</taxon>
        <taxon>Euarchontoglires</taxon>
        <taxon>Primates</taxon>
        <taxon>Haplorrhini</taxon>
        <taxon>Platyrrhini</taxon>
        <taxon>Cebidae</taxon>
        <taxon>Callitrichinae</taxon>
        <taxon>Saguinus</taxon>
    </lineage>
</organism>
<dbReference type="Proteomes" id="UP001266305">
    <property type="component" value="Unassembled WGS sequence"/>
</dbReference>
<feature type="compositionally biased region" description="Pro residues" evidence="1">
    <location>
        <begin position="334"/>
        <end position="353"/>
    </location>
</feature>
<feature type="region of interest" description="Disordered" evidence="1">
    <location>
        <begin position="181"/>
        <end position="699"/>
    </location>
</feature>
<evidence type="ECO:0000256" key="1">
    <source>
        <dbReference type="SAM" id="MobiDB-lite"/>
    </source>
</evidence>
<evidence type="ECO:0008006" key="4">
    <source>
        <dbReference type="Google" id="ProtNLM"/>
    </source>
</evidence>
<accession>A0ABQ9WHL7</accession>
<feature type="region of interest" description="Disordered" evidence="1">
    <location>
        <begin position="796"/>
        <end position="833"/>
    </location>
</feature>
<dbReference type="EMBL" id="JASSZA010000001">
    <property type="protein sequence ID" value="KAK2120816.1"/>
    <property type="molecule type" value="Genomic_DNA"/>
</dbReference>
<reference evidence="2 3" key="1">
    <citation type="submission" date="2023-05" db="EMBL/GenBank/DDBJ databases">
        <title>B98-5 Cell Line De Novo Hybrid Assembly: An Optical Mapping Approach.</title>
        <authorList>
            <person name="Kananen K."/>
            <person name="Auerbach J.A."/>
            <person name="Kautto E."/>
            <person name="Blachly J.S."/>
        </authorList>
    </citation>
    <scope>NUCLEOTIDE SEQUENCE [LARGE SCALE GENOMIC DNA]</scope>
    <source>
        <strain evidence="2">B95-8</strain>
        <tissue evidence="2">Cell line</tissue>
    </source>
</reference>
<proteinExistence type="predicted"/>
<feature type="compositionally biased region" description="Basic residues" evidence="1">
    <location>
        <begin position="796"/>
        <end position="806"/>
    </location>
</feature>
<sequence>MNEISAGRVQVSRAQEGGLGALSTAHGLVLVWEPWAAHCKSGQLSGGEAGHRAGTCMPLRKGTGQLWGMGKEEEVPGLWMWPGESCCVSHAHFPPEFSGLCPLLPGALRSANHLLQQGGVGSSSYGGYWPMAELLGSPQSPTPGRPFVARVRKKAWVAQPTPGAPASWICRCALEARGGVQPRGTEESQGGGAGRQEALTLERTPQKDQEMREDGQLERKDLEAGVRERAGRSCLRTGRDRGGVDAGTPGAKASDLPKAAAPEARWARGEKAASTRALKDGKGGPRRGQLGNEPQAGMRGRRPREGTVASLGTSATAPSSGADRRGAGSLGPTPHTPAPPPGTTPPPAGSPPKPVRRILLRGRPSDRPPRVRLSVFLLSPPKPRLPFIPEASALSSEPSGSASSCYANEGGGRARGAGGGAGPQGARGGRGRDAGRRAGGGAGPRGARGGGRPLTKPDPCIQRRPGHSGPPRTGRGRWGRGAGTPGKRRGREGRGPSRGALPARSAAHSLAPALGSRPGCAAHSRDPAPPTRRRRAWSSSAPGGWGGGFDPARTSPEAPPGPACGDLRSGEGAEEARPGLPPISPGRRGRSRRGGAAALWPPLSLRLRPPRSRLPPCADPRGPRVLRPREARRQGGRRGRRRGRDAQGSCGTGSGAEQVGGLRAAARSEAPWGRGGGSSPRRTPRPGSGEGTPSQPSTSGWQWCAVLLAVRKEGEALGPERVDVQQDPVDVATTCHASGGSRTRPHLSGPPGASAEEAALELQDRPGFPTALLSLKWQEQNSLHPSHLLAPRTRTLKGMKPRASHKLSKENDKTETGAVSTRHSVFLSPVKLE</sequence>
<feature type="compositionally biased region" description="Basic and acidic residues" evidence="1">
    <location>
        <begin position="204"/>
        <end position="243"/>
    </location>
</feature>
<feature type="compositionally biased region" description="Low complexity" evidence="1">
    <location>
        <begin position="391"/>
        <end position="407"/>
    </location>
</feature>